<dbReference type="Proteomes" id="UP000441208">
    <property type="component" value="Unassembled WGS sequence"/>
</dbReference>
<dbReference type="AlphaFoldDB" id="A0A6A3UXP7"/>
<evidence type="ECO:0000313" key="1">
    <source>
        <dbReference type="EMBL" id="KAE8949363.1"/>
    </source>
</evidence>
<evidence type="ECO:0000313" key="6">
    <source>
        <dbReference type="Proteomes" id="UP000437068"/>
    </source>
</evidence>
<evidence type="ECO:0008006" key="9">
    <source>
        <dbReference type="Google" id="ProtNLM"/>
    </source>
</evidence>
<evidence type="ECO:0000313" key="2">
    <source>
        <dbReference type="EMBL" id="KAE9139641.1"/>
    </source>
</evidence>
<comment type="caution">
    <text evidence="3">The sequence shown here is derived from an EMBL/GenBank/DDBJ whole genome shotgun (WGS) entry which is preliminary data.</text>
</comment>
<evidence type="ECO:0000313" key="3">
    <source>
        <dbReference type="EMBL" id="KAE9155157.1"/>
    </source>
</evidence>
<accession>A0A6A3UXP7</accession>
<sequence>MALAVDSIEVEVVRSDYRLILSVSVPMAVSTCQICLEGSKDGKELVANVCGKSCSAQICTQCMGRHVEVTLQQFYPGVLPRVRCPIYLVAIHESRWRSRVPSDMKTALATKYSELCRQACVVTPPCCHKTDYTHLPSYRPGRKFGGSLTMLPSQLAQFQNLCKQFCRHKVEPRVVLNYPLDTIGEEKTQILINELTLPRIQDSERRATLLLSLMYLRPNTKTNCCAADFCFNCKRQGHHETCVDEFDEDNDLVRCRTCRALLLKVDGCDSVNCVCGFQMDWTLERRLRQQSKKGMVPVDIFDIPLTADWLAFRDRQAVVMTKVWLQKHVVATRSLLRPSFSRYVWRFRFRKILATNLKDACAARRLKHVELHLAAVKSVLQVAVSEYIWRRRFNEILRAMQPEMYWKAYNRWHPEELENEAEEMDSFFNIGAFDDD</sequence>
<name>A0A6A3UXP7_9STRA</name>
<dbReference type="Proteomes" id="UP000429523">
    <property type="component" value="Unassembled WGS sequence"/>
</dbReference>
<dbReference type="EMBL" id="QXGE01000020">
    <property type="protein sequence ID" value="KAE9329397.1"/>
    <property type="molecule type" value="Genomic_DNA"/>
</dbReference>
<gene>
    <name evidence="4" type="ORF">PF001_g911</name>
    <name evidence="3" type="ORF">PF006_g884</name>
    <name evidence="2" type="ORF">PF007_g945</name>
    <name evidence="1" type="ORF">PF009_g1097</name>
</gene>
<dbReference type="EMBL" id="QXGA01000020">
    <property type="protein sequence ID" value="KAE9155157.1"/>
    <property type="molecule type" value="Genomic_DNA"/>
</dbReference>
<proteinExistence type="predicted"/>
<dbReference type="Proteomes" id="UP000440732">
    <property type="component" value="Unassembled WGS sequence"/>
</dbReference>
<dbReference type="EMBL" id="QXFZ01000021">
    <property type="protein sequence ID" value="KAE9139641.1"/>
    <property type="molecule type" value="Genomic_DNA"/>
</dbReference>
<dbReference type="EMBL" id="QXGF01000024">
    <property type="protein sequence ID" value="KAE8949363.1"/>
    <property type="molecule type" value="Genomic_DNA"/>
</dbReference>
<evidence type="ECO:0000313" key="5">
    <source>
        <dbReference type="Proteomes" id="UP000429523"/>
    </source>
</evidence>
<evidence type="ECO:0000313" key="8">
    <source>
        <dbReference type="Proteomes" id="UP000441208"/>
    </source>
</evidence>
<evidence type="ECO:0000313" key="4">
    <source>
        <dbReference type="EMBL" id="KAE9329397.1"/>
    </source>
</evidence>
<dbReference type="Proteomes" id="UP000437068">
    <property type="component" value="Unassembled WGS sequence"/>
</dbReference>
<organism evidence="3 7">
    <name type="scientific">Phytophthora fragariae</name>
    <dbReference type="NCBI Taxonomy" id="53985"/>
    <lineage>
        <taxon>Eukaryota</taxon>
        <taxon>Sar</taxon>
        <taxon>Stramenopiles</taxon>
        <taxon>Oomycota</taxon>
        <taxon>Peronosporomycetes</taxon>
        <taxon>Peronosporales</taxon>
        <taxon>Peronosporaceae</taxon>
        <taxon>Phytophthora</taxon>
    </lineage>
</organism>
<evidence type="ECO:0000313" key="7">
    <source>
        <dbReference type="Proteomes" id="UP000440732"/>
    </source>
</evidence>
<reference evidence="5 6" key="1">
    <citation type="submission" date="2018-08" db="EMBL/GenBank/DDBJ databases">
        <title>Genomic investigation of the strawberry pathogen Phytophthora fragariae indicates pathogenicity is determined by transcriptional variation in three key races.</title>
        <authorList>
            <person name="Adams T.M."/>
            <person name="Armitage A.D."/>
            <person name="Sobczyk M.K."/>
            <person name="Bates H.J."/>
            <person name="Dunwell J.M."/>
            <person name="Nellist C.F."/>
            <person name="Harrison R.J."/>
        </authorList>
    </citation>
    <scope>NUCLEOTIDE SEQUENCE [LARGE SCALE GENOMIC DNA]</scope>
    <source>
        <strain evidence="4 6">A4</strain>
        <strain evidence="3 7">NOV-5</strain>
        <strain evidence="2 8">NOV-71</strain>
        <strain evidence="1 5">NOV-9</strain>
    </source>
</reference>
<protein>
    <recommendedName>
        <fullName evidence="9">RING-type domain-containing protein</fullName>
    </recommendedName>
</protein>